<gene>
    <name evidence="4" type="ORF">DMH04_32060</name>
</gene>
<dbReference type="Pfam" id="PF26381">
    <property type="entry name" value="BREX_PglY_5th"/>
    <property type="match status" value="1"/>
</dbReference>
<protein>
    <submittedName>
        <fullName evidence="4">Phage resistance protein</fullName>
    </submittedName>
</protein>
<evidence type="ECO:0000313" key="4">
    <source>
        <dbReference type="EMBL" id="RSM79384.1"/>
    </source>
</evidence>
<comment type="caution">
    <text evidence="4">The sequence shown here is derived from an EMBL/GenBank/DDBJ whole genome shotgun (WGS) entry which is preliminary data.</text>
</comment>
<evidence type="ECO:0000259" key="2">
    <source>
        <dbReference type="Pfam" id="PF26381"/>
    </source>
</evidence>
<feature type="region of interest" description="Disordered" evidence="1">
    <location>
        <begin position="1077"/>
        <end position="1108"/>
    </location>
</feature>
<dbReference type="OrthoDB" id="3201900at2"/>
<evidence type="ECO:0000313" key="5">
    <source>
        <dbReference type="Proteomes" id="UP000287547"/>
    </source>
</evidence>
<dbReference type="EMBL" id="QHKI01000033">
    <property type="protein sequence ID" value="RSM79384.1"/>
    <property type="molecule type" value="Genomic_DNA"/>
</dbReference>
<dbReference type="InterPro" id="IPR058748">
    <property type="entry name" value="PglY_5th"/>
</dbReference>
<proteinExistence type="predicted"/>
<dbReference type="AlphaFoldDB" id="A0A428Z236"/>
<dbReference type="Pfam" id="PF26382">
    <property type="entry name" value="BREX_PglY_6th"/>
    <property type="match status" value="1"/>
</dbReference>
<dbReference type="Proteomes" id="UP000287547">
    <property type="component" value="Unassembled WGS sequence"/>
</dbReference>
<reference evidence="4 5" key="1">
    <citation type="submission" date="2018-05" db="EMBL/GenBank/DDBJ databases">
        <title>Evolution of GPA BGCs.</title>
        <authorList>
            <person name="Waglechner N."/>
            <person name="Wright G.D."/>
        </authorList>
    </citation>
    <scope>NUCLEOTIDE SEQUENCE [LARGE SCALE GENOMIC DNA]</scope>
    <source>
        <strain evidence="4 5">A82846</strain>
    </source>
</reference>
<evidence type="ECO:0000256" key="1">
    <source>
        <dbReference type="SAM" id="MobiDB-lite"/>
    </source>
</evidence>
<name>A0A428Z236_KIBAR</name>
<dbReference type="InterPro" id="IPR058747">
    <property type="entry name" value="PglY_C"/>
</dbReference>
<evidence type="ECO:0000259" key="3">
    <source>
        <dbReference type="Pfam" id="PF26382"/>
    </source>
</evidence>
<sequence length="1140" mass="126794">MAVLHAVLDRDVDALDKADLVRVIGRHEWLSHKRLMLVPYHLTGSPTLEAGILGGYVEYIRREHPTARLPQVYRAQGLLRDARRLRDQFGAEAFLARLTSAAPASDTGWGELDTGWTLQLLDEAFDADPDSALARRLLGEVVPVFMPDYADTVAGAADAFRPIDQGLVEISRHAKELGYDGLVLFLDELVLWLAGRIGNREFIARETDKVAKLVESADSARPIPIISLIARQRDLRELGVGAERTGAELQAFHDRLKHWDDRLGTITLEDRNLPLIAQRRVLEPRGERERATIEQAFQRTSALAGGVRDVLLGQSDHGAFEQTYPFSPAFMDTLVKASNALQRERTALLLMQQILVNRRDEFRLGDLVPLGDLFDAIADGGDQPFTDKLKHEFDQARRLYQRTLRPMLLRDRDLTEEQVAGTVPAEAGRLVAFRGDDRLVKTLLLAALIPDVSALQNLTARRLAALNHGSVKTPIPGQEIGEVARRLRRWAGQVAELQVGEGADPTARLELVGVNVDAIIESVVRFDNAGARRRLVRELLFDQLGITDADTTPIDHVVPWRGSRRVIEIVYGNVRDTQELRDNEFEPLHTGRWRLILDYPFDPDELSAAADRNRVRSLRTTLNKPWTVTWLPAFFTGDVIDRISRLVRVNHLLTRNNLDEAASRYNAADRQRVRDLLGNLRVSLRNEIVEALKNAYGLVARPKEDLVQDWHDHLVSLDPGITPKLDAGRSFVDALAGLVDQLYSHTYPDHPHLDSHNKGDLMRPADLKTTLAVVRRAADAVDGRIDLDRAEREAIRRIAHPLHLGQDHGGPFTLDHEVGQELDQLAAKDNLADKDIMVRTVRAWLAPRGMETKVENLLIAAYAELTRRTWLRGDEVITPPAAVEDVTDALALRRAPMPSDEQWARAEDLAGGLFGVSPTSGVVSPRSVARFADAVMTRAEPLRQPAIELVEVLDTHGGRLGLDTSAPTGRYVTATVASGLLADLRAAAGPTELVEVLATADLRDIEPLLLSKSMKSASEVVGALRNADWAVLDRLDDTRADRVRETVRRNVNANEQAASLARTLDDAKRELLRVFLPPQEPESDDRPQRPDPPAPSTSARRTARGRMDTVLAAVRQFAEQHPGVQYEIEIRTVEPGEGES</sequence>
<organism evidence="4 5">
    <name type="scientific">Kibdelosporangium aridum</name>
    <dbReference type="NCBI Taxonomy" id="2030"/>
    <lineage>
        <taxon>Bacteria</taxon>
        <taxon>Bacillati</taxon>
        <taxon>Actinomycetota</taxon>
        <taxon>Actinomycetes</taxon>
        <taxon>Pseudonocardiales</taxon>
        <taxon>Pseudonocardiaceae</taxon>
        <taxon>Kibdelosporangium</taxon>
    </lineage>
</organism>
<feature type="domain" description="ATPase PglY C-terminal" evidence="3">
    <location>
        <begin position="909"/>
        <end position="1075"/>
    </location>
</feature>
<accession>A0A428Z236</accession>
<feature type="domain" description="ATPase PglY 5th" evidence="2">
    <location>
        <begin position="765"/>
        <end position="863"/>
    </location>
</feature>